<sequence length="170" mass="18319">MLNSHRDPVDPTAQQAAGAEDAQDQVLAAATMSIVHMSQHPQSATSSISPDTLGEAAVGSAECDHTDRPPGQSLVAPSPAAPATGDQRSVPTRPIWRRTKVDIRLVSGGVMTIVVFTEMIVGGWWPDDTMDWTLAGGATAFAVPTGWRMLKAVWRKYGPARFWIYYEKTG</sequence>
<feature type="compositionally biased region" description="Polar residues" evidence="1">
    <location>
        <begin position="39"/>
        <end position="50"/>
    </location>
</feature>
<accession>A0ABX8RZ90</accession>
<organism evidence="3 4">
    <name type="scientific">Nocardia iowensis</name>
    <dbReference type="NCBI Taxonomy" id="204891"/>
    <lineage>
        <taxon>Bacteria</taxon>
        <taxon>Bacillati</taxon>
        <taxon>Actinomycetota</taxon>
        <taxon>Actinomycetes</taxon>
        <taxon>Mycobacteriales</taxon>
        <taxon>Nocardiaceae</taxon>
        <taxon>Nocardia</taxon>
    </lineage>
</organism>
<keyword evidence="4" id="KW-1185">Reference proteome</keyword>
<evidence type="ECO:0000313" key="4">
    <source>
        <dbReference type="Proteomes" id="UP000694257"/>
    </source>
</evidence>
<keyword evidence="2" id="KW-1133">Transmembrane helix</keyword>
<dbReference type="Proteomes" id="UP000694257">
    <property type="component" value="Chromosome"/>
</dbReference>
<name>A0ABX8RZ90_NOCIO</name>
<feature type="region of interest" description="Disordered" evidence="1">
    <location>
        <begin position="37"/>
        <end position="93"/>
    </location>
</feature>
<feature type="transmembrane region" description="Helical" evidence="2">
    <location>
        <begin position="103"/>
        <end position="126"/>
    </location>
</feature>
<keyword evidence="2" id="KW-0812">Transmembrane</keyword>
<gene>
    <name evidence="3" type="ORF">KV110_14500</name>
</gene>
<evidence type="ECO:0000256" key="1">
    <source>
        <dbReference type="SAM" id="MobiDB-lite"/>
    </source>
</evidence>
<keyword evidence="2" id="KW-0472">Membrane</keyword>
<dbReference type="EMBL" id="CP078145">
    <property type="protein sequence ID" value="QXN94159.1"/>
    <property type="molecule type" value="Genomic_DNA"/>
</dbReference>
<proteinExistence type="predicted"/>
<evidence type="ECO:0000256" key="2">
    <source>
        <dbReference type="SAM" id="Phobius"/>
    </source>
</evidence>
<protein>
    <submittedName>
        <fullName evidence="3">Uncharacterized protein</fullName>
    </submittedName>
</protein>
<reference evidence="3 4" key="1">
    <citation type="submission" date="2021-07" db="EMBL/GenBank/DDBJ databases">
        <title>Whole Genome Sequence of Nocardia Iowensis.</title>
        <authorList>
            <person name="Lamm A."/>
            <person name="Collins-Fairclough A.M."/>
            <person name="Bunk B."/>
            <person name="Sproer C."/>
        </authorList>
    </citation>
    <scope>NUCLEOTIDE SEQUENCE [LARGE SCALE GENOMIC DNA]</scope>
    <source>
        <strain evidence="3 4">NRRL 5646</strain>
    </source>
</reference>
<evidence type="ECO:0000313" key="3">
    <source>
        <dbReference type="EMBL" id="QXN94159.1"/>
    </source>
</evidence>
<dbReference type="RefSeq" id="WP_218476606.1">
    <property type="nucleotide sequence ID" value="NZ_BAABJN010000018.1"/>
</dbReference>
<feature type="region of interest" description="Disordered" evidence="1">
    <location>
        <begin position="1"/>
        <end position="23"/>
    </location>
</feature>